<protein>
    <submittedName>
        <fullName evidence="8">Uncharacterized protein</fullName>
    </submittedName>
</protein>
<evidence type="ECO:0000256" key="1">
    <source>
        <dbReference type="ARBA" id="ARBA00004606"/>
    </source>
</evidence>
<keyword evidence="3" id="KW-0328">Glycosyltransferase</keyword>
<feature type="binding site" evidence="6">
    <location>
        <position position="311"/>
    </location>
    <ligand>
        <name>an alpha-L-fucosyl-(1-&gt;2)-beta-D-galactosyl derivative</name>
        <dbReference type="ChEBI" id="CHEBI:140327"/>
    </ligand>
</feature>
<accession>A0A8U7NID3</accession>
<evidence type="ECO:0000256" key="3">
    <source>
        <dbReference type="ARBA" id="ARBA00022676"/>
    </source>
</evidence>
<evidence type="ECO:0000313" key="9">
    <source>
        <dbReference type="Proteomes" id="UP000694553"/>
    </source>
</evidence>
<evidence type="ECO:0000256" key="6">
    <source>
        <dbReference type="PIRSR" id="PIRSR605076-2"/>
    </source>
</evidence>
<evidence type="ECO:0000256" key="4">
    <source>
        <dbReference type="ARBA" id="ARBA00022679"/>
    </source>
</evidence>
<name>A0A8C3DIF5_CORMO</name>
<keyword evidence="4" id="KW-0808">Transferase</keyword>
<comment type="cofactor">
    <cofactor evidence="7">
        <name>Mn(2+)</name>
        <dbReference type="ChEBI" id="CHEBI:29035"/>
    </cofactor>
    <text evidence="7">Binds 1 Mn(2+) ion per subunit.</text>
</comment>
<dbReference type="PANTHER" id="PTHR10462:SF49">
    <property type="entry name" value="GLOBOSIDE ALPHA-1,3-N-ACETYLGALACTOSAMINYLTRANSFERASE 1"/>
    <property type="match status" value="1"/>
</dbReference>
<dbReference type="GO" id="GO:0031982">
    <property type="term" value="C:vesicle"/>
    <property type="evidence" value="ECO:0007669"/>
    <property type="project" value="TreeGrafter"/>
</dbReference>
<dbReference type="OMA" id="GHACKPL"/>
<dbReference type="InterPro" id="IPR005076">
    <property type="entry name" value="Glyco_trans_6"/>
</dbReference>
<sequence>MTSPFKIKKVRMKHRKQSSKLKQRCRAVIGHNQILLHLYSVFPLSSQEIKDFFLTFASFTFTGLNTKTRSYISSAFLFYSPFSHQDVLTVTPWLVPIIWEGTFNPEILDTPPCPCSALHGLCLCRYTRFVQRFLESAERHLLQGSQVNYYTSTDSPEAIPHVQLQPGCRLVTIPIQNYSSWQEMSMCRMETINQHVAEVSHRCLFCLDISMVSHSPWGPEILGDVVAQFPCERRSSSAAFIPEGEGDFYCGGAVFGGLVRKVYELTKTCHMTILETKAKGIVAAWQEESHLNRHFLCHKPSKVLSPEYIWDDRKPKPPEIHLIRVSTVDKNYREVRDRLIPAERSSTQSKPPKLAPTECAPP</sequence>
<reference evidence="8" key="2">
    <citation type="submission" date="2025-08" db="UniProtKB">
        <authorList>
            <consortium name="Ensembl"/>
        </authorList>
    </citation>
    <scope>IDENTIFICATION</scope>
</reference>
<keyword evidence="7" id="KW-0464">Manganese</keyword>
<dbReference type="Proteomes" id="UP000694553">
    <property type="component" value="Unassembled WGS sequence"/>
</dbReference>
<dbReference type="GO" id="GO:0005975">
    <property type="term" value="P:carbohydrate metabolic process"/>
    <property type="evidence" value="ECO:0007669"/>
    <property type="project" value="InterPro"/>
</dbReference>
<accession>A0A8C3DIF5</accession>
<keyword evidence="7" id="KW-0479">Metal-binding</keyword>
<evidence type="ECO:0000313" key="8">
    <source>
        <dbReference type="Ensembl" id="ENSCMUP00000006993.2"/>
    </source>
</evidence>
<feature type="active site" description="Nucleophile" evidence="5">
    <location>
        <position position="288"/>
    </location>
</feature>
<proteinExistence type="inferred from homology"/>
<evidence type="ECO:0000256" key="7">
    <source>
        <dbReference type="PIRSR" id="PIRSR605076-3"/>
    </source>
</evidence>
<evidence type="ECO:0000256" key="5">
    <source>
        <dbReference type="PIRSR" id="PIRSR605076-1"/>
    </source>
</evidence>
<reference evidence="8" key="3">
    <citation type="submission" date="2025-09" db="UniProtKB">
        <authorList>
            <consortium name="Ensembl"/>
        </authorList>
    </citation>
    <scope>IDENTIFICATION</scope>
</reference>
<feature type="binding site" evidence="6">
    <location>
        <position position="288"/>
    </location>
    <ligand>
        <name>an alpha-L-fucosyl-(1-&gt;2)-beta-D-galactosyl derivative</name>
        <dbReference type="ChEBI" id="CHEBI:140327"/>
    </ligand>
</feature>
<dbReference type="Gene3D" id="3.90.550.10">
    <property type="entry name" value="Spore Coat Polysaccharide Biosynthesis Protein SpsA, Chain A"/>
    <property type="match status" value="1"/>
</dbReference>
<keyword evidence="9" id="KW-1185">Reference proteome</keyword>
<feature type="binding site" evidence="7">
    <location>
        <position position="208"/>
    </location>
    <ligand>
        <name>Mn(2+)</name>
        <dbReference type="ChEBI" id="CHEBI:29035"/>
    </ligand>
</feature>
<dbReference type="InterPro" id="IPR029044">
    <property type="entry name" value="Nucleotide-diphossugar_trans"/>
</dbReference>
<reference evidence="9" key="1">
    <citation type="submission" date="2019-10" db="EMBL/GenBank/DDBJ databases">
        <title>Corvus moneduloides (New Caledonian crow) genome, bCorMon1, primary haplotype.</title>
        <authorList>
            <person name="Rutz C."/>
            <person name="Fungtammasan C."/>
            <person name="Mountcastle J."/>
            <person name="Formenti G."/>
            <person name="Chow W."/>
            <person name="Howe K."/>
            <person name="Steele M.P."/>
            <person name="Fernandes J."/>
            <person name="Gilbert M.T.P."/>
            <person name="Fedrigo O."/>
            <person name="Jarvis E.D."/>
            <person name="Gemmell N."/>
        </authorList>
    </citation>
    <scope>NUCLEOTIDE SEQUENCE [LARGE SCALE GENOMIC DNA]</scope>
</reference>
<dbReference type="Ensembl" id="ENSCMUT00000007551.2">
    <property type="protein sequence ID" value="ENSCMUP00000006993.2"/>
    <property type="gene ID" value="ENSCMUG00000004620.2"/>
</dbReference>
<dbReference type="AlphaFoldDB" id="A0A8C3DIF5"/>
<comment type="similarity">
    <text evidence="2">Belongs to the glycosyltransferase 6 family.</text>
</comment>
<dbReference type="GO" id="GO:0047277">
    <property type="term" value="F:globoside alpha-N-acetylgalactosaminyltransferase activity"/>
    <property type="evidence" value="ECO:0007669"/>
    <property type="project" value="TreeGrafter"/>
</dbReference>
<dbReference type="PANTHER" id="PTHR10462">
    <property type="entry name" value="GLYCOSYLTRANSFERASE-RELATED"/>
    <property type="match status" value="1"/>
</dbReference>
<comment type="subcellular location">
    <subcellularLocation>
        <location evidence="1">Membrane</location>
        <topology evidence="1">Single-pass type II membrane protein</topology>
    </subcellularLocation>
</comment>
<dbReference type="GO" id="GO:0046872">
    <property type="term" value="F:metal ion binding"/>
    <property type="evidence" value="ECO:0007669"/>
    <property type="project" value="UniProtKB-KW"/>
</dbReference>
<feature type="binding site" evidence="6">
    <location>
        <position position="126"/>
    </location>
    <ligand>
        <name>UDP-N-acetyl-alpha-D-galactosamine</name>
        <dbReference type="ChEBI" id="CHEBI:67138"/>
    </ligand>
</feature>
<dbReference type="SUPFAM" id="SSF53448">
    <property type="entry name" value="Nucleotide-diphospho-sugar transferases"/>
    <property type="match status" value="1"/>
</dbReference>
<dbReference type="GO" id="GO:0016020">
    <property type="term" value="C:membrane"/>
    <property type="evidence" value="ECO:0007669"/>
    <property type="project" value="UniProtKB-SubCell"/>
</dbReference>
<dbReference type="GO" id="GO:0005794">
    <property type="term" value="C:Golgi apparatus"/>
    <property type="evidence" value="ECO:0007669"/>
    <property type="project" value="TreeGrafter"/>
</dbReference>
<organism evidence="8 9">
    <name type="scientific">Corvus moneduloides</name>
    <name type="common">New Caledonian crow</name>
    <dbReference type="NCBI Taxonomy" id="1196302"/>
    <lineage>
        <taxon>Eukaryota</taxon>
        <taxon>Metazoa</taxon>
        <taxon>Chordata</taxon>
        <taxon>Craniata</taxon>
        <taxon>Vertebrata</taxon>
        <taxon>Euteleostomi</taxon>
        <taxon>Archelosauria</taxon>
        <taxon>Archosauria</taxon>
        <taxon>Dinosauria</taxon>
        <taxon>Saurischia</taxon>
        <taxon>Theropoda</taxon>
        <taxon>Coelurosauria</taxon>
        <taxon>Aves</taxon>
        <taxon>Neognathae</taxon>
        <taxon>Neoaves</taxon>
        <taxon>Telluraves</taxon>
        <taxon>Australaves</taxon>
        <taxon>Passeriformes</taxon>
        <taxon>Corvoidea</taxon>
        <taxon>Corvidae</taxon>
        <taxon>Corvus</taxon>
    </lineage>
</organism>
<evidence type="ECO:0000256" key="2">
    <source>
        <dbReference type="ARBA" id="ARBA00010413"/>
    </source>
</evidence>
<dbReference type="Pfam" id="PF03414">
    <property type="entry name" value="Glyco_transf_6"/>
    <property type="match status" value="1"/>
</dbReference>